<dbReference type="Pfam" id="PF07176">
    <property type="entry name" value="DUF1400"/>
    <property type="match status" value="1"/>
</dbReference>
<evidence type="ECO:0000313" key="5">
    <source>
        <dbReference type="EMBL" id="MBW4668999.1"/>
    </source>
</evidence>
<evidence type="ECO:0000256" key="3">
    <source>
        <dbReference type="ARBA" id="ARBA00023098"/>
    </source>
</evidence>
<gene>
    <name evidence="5" type="ORF">KME60_16630</name>
</gene>
<accession>A0A951UTF6</accession>
<dbReference type="Pfam" id="PF03403">
    <property type="entry name" value="PAF-AH_p_II"/>
    <property type="match status" value="1"/>
</dbReference>
<evidence type="ECO:0000256" key="2">
    <source>
        <dbReference type="ARBA" id="ARBA00022963"/>
    </source>
</evidence>
<dbReference type="EMBL" id="JAHHGZ010000017">
    <property type="protein sequence ID" value="MBW4668999.1"/>
    <property type="molecule type" value="Genomic_DNA"/>
</dbReference>
<dbReference type="InterPro" id="IPR010802">
    <property type="entry name" value="DUF1400"/>
</dbReference>
<dbReference type="InterPro" id="IPR029058">
    <property type="entry name" value="AB_hydrolase_fold"/>
</dbReference>
<sequence length="551" mass="60259">MTATLGNSIKIVFGAFTFGVLSTIFTPTPGLGAEKIAFFYPPFGEFSLSTDSLEVFAKEGKITSEFSFYASRLTPEQLAQLRDLLSTRFQLTPTLVSQFTYSEVGETVLRRLGKVLRTDSRKNGFFALRAAFILAATDPQGITVVNVLRYFASDSVMLDFDESLKTVANLSELLKRRDEIVATIEQASVQEATESQADFSKLPDLRASTSVKVQKQSFTLEDASRQQRTLPIDLYLPQSSSIGASPVIVISHGVGDDRLAFNYLAQHLTSYGFAVAVLEHPGDNAKKFEQFFAGLSGSPEPTELINRPLDIKFALDELQGRSQSDPNLQGKLNLQQVGVIGHSLGGYTALAVAGANINFEEIRRFCADDNSLNLSTLLQCRASDLISANPLIDKRVKAIIALNPVSSVVLGQSELSQIKVPVMMVAGSADIVTPAVPEQIRPFTWLTTPNKYLVIVRNGTHFSLLSQASIDRNTLPVPPGLIGQNPAIARSYINALSVAFFKTHLVNQEEYRSYLSATYSKYISQETLNLSLVKSFSANQLTQVAGKTSQR</sequence>
<dbReference type="PANTHER" id="PTHR10272:SF13">
    <property type="entry name" value="POLY(ETHYLENE TEREPHTHALATE) HYDROLASE"/>
    <property type="match status" value="1"/>
</dbReference>
<dbReference type="Proteomes" id="UP000729701">
    <property type="component" value="Unassembled WGS sequence"/>
</dbReference>
<keyword evidence="1 5" id="KW-0378">Hydrolase</keyword>
<name>A0A951UTF6_9CYAN</name>
<protein>
    <submittedName>
        <fullName evidence="5">Alpha/beta hydrolase</fullName>
    </submittedName>
</protein>
<evidence type="ECO:0000313" key="6">
    <source>
        <dbReference type="Proteomes" id="UP000729701"/>
    </source>
</evidence>
<organism evidence="5 6">
    <name type="scientific">Cyanomargarita calcarea GSE-NOS-MK-12-04C</name>
    <dbReference type="NCBI Taxonomy" id="2839659"/>
    <lineage>
        <taxon>Bacteria</taxon>
        <taxon>Bacillati</taxon>
        <taxon>Cyanobacteriota</taxon>
        <taxon>Cyanophyceae</taxon>
        <taxon>Nostocales</taxon>
        <taxon>Cyanomargaritaceae</taxon>
        <taxon>Cyanomargarita</taxon>
    </lineage>
</organism>
<reference evidence="5" key="1">
    <citation type="submission" date="2021-05" db="EMBL/GenBank/DDBJ databases">
        <authorList>
            <person name="Pietrasiak N."/>
            <person name="Ward R."/>
            <person name="Stajich J.E."/>
            <person name="Kurbessoian T."/>
        </authorList>
    </citation>
    <scope>NUCLEOTIDE SEQUENCE</scope>
    <source>
        <strain evidence="5">GSE-NOS-MK-12-04C</strain>
    </source>
</reference>
<keyword evidence="3" id="KW-0443">Lipid metabolism</keyword>
<dbReference type="GO" id="GO:0016042">
    <property type="term" value="P:lipid catabolic process"/>
    <property type="evidence" value="ECO:0007669"/>
    <property type="project" value="UniProtKB-KW"/>
</dbReference>
<dbReference type="GO" id="GO:0003847">
    <property type="term" value="F:1-alkyl-2-acetylglycerophosphocholine esterase activity"/>
    <property type="evidence" value="ECO:0007669"/>
    <property type="project" value="TreeGrafter"/>
</dbReference>
<dbReference type="SUPFAM" id="SSF53474">
    <property type="entry name" value="alpha/beta-Hydrolases"/>
    <property type="match status" value="1"/>
</dbReference>
<keyword evidence="2" id="KW-0442">Lipid degradation</keyword>
<dbReference type="Gene3D" id="3.40.50.1820">
    <property type="entry name" value="alpha/beta hydrolase"/>
    <property type="match status" value="1"/>
</dbReference>
<dbReference type="AlphaFoldDB" id="A0A951UTF6"/>
<reference evidence="5" key="2">
    <citation type="journal article" date="2022" name="Microbiol. Resour. Announc.">
        <title>Metagenome Sequencing to Explore Phylogenomics of Terrestrial Cyanobacteria.</title>
        <authorList>
            <person name="Ward R.D."/>
            <person name="Stajich J.E."/>
            <person name="Johansen J.R."/>
            <person name="Huntemann M."/>
            <person name="Clum A."/>
            <person name="Foster B."/>
            <person name="Foster B."/>
            <person name="Roux S."/>
            <person name="Palaniappan K."/>
            <person name="Varghese N."/>
            <person name="Mukherjee S."/>
            <person name="Reddy T.B.K."/>
            <person name="Daum C."/>
            <person name="Copeland A."/>
            <person name="Chen I.A."/>
            <person name="Ivanova N.N."/>
            <person name="Kyrpides N.C."/>
            <person name="Shapiro N."/>
            <person name="Eloe-Fadrosh E.A."/>
            <person name="Pietrasiak N."/>
        </authorList>
    </citation>
    <scope>NUCLEOTIDE SEQUENCE</scope>
    <source>
        <strain evidence="5">GSE-NOS-MK-12-04C</strain>
    </source>
</reference>
<evidence type="ECO:0000256" key="1">
    <source>
        <dbReference type="ARBA" id="ARBA00022801"/>
    </source>
</evidence>
<dbReference type="PANTHER" id="PTHR10272">
    <property type="entry name" value="PLATELET-ACTIVATING FACTOR ACETYLHYDROLASE"/>
    <property type="match status" value="1"/>
</dbReference>
<comment type="caution">
    <text evidence="5">The sequence shown here is derived from an EMBL/GenBank/DDBJ whole genome shotgun (WGS) entry which is preliminary data.</text>
</comment>
<feature type="domain" description="DUF1400" evidence="4">
    <location>
        <begin position="33"/>
        <end position="159"/>
    </location>
</feature>
<evidence type="ECO:0000259" key="4">
    <source>
        <dbReference type="Pfam" id="PF07176"/>
    </source>
</evidence>
<proteinExistence type="predicted"/>